<keyword evidence="3" id="KW-1185">Reference proteome</keyword>
<dbReference type="InterPro" id="IPR036504">
    <property type="entry name" value="CGI121/TPRKB_sf"/>
</dbReference>
<comment type="similarity">
    <text evidence="1">Belongs to the CGI121/TPRKB family.</text>
</comment>
<dbReference type="RefSeq" id="WP_256621748.1">
    <property type="nucleotide sequence ID" value="NZ_JTEO01000002.1"/>
</dbReference>
<dbReference type="NCBIfam" id="NF011465">
    <property type="entry name" value="PRK14886.1-1"/>
    <property type="match status" value="1"/>
</dbReference>
<proteinExistence type="inferred from homology"/>
<dbReference type="EMBL" id="JTEO01000002">
    <property type="protein sequence ID" value="MCQ6962005.1"/>
    <property type="molecule type" value="Genomic_DNA"/>
</dbReference>
<dbReference type="Gene3D" id="3.30.2380.10">
    <property type="entry name" value="CGI121/TPRKB"/>
    <property type="match status" value="1"/>
</dbReference>
<accession>A0AAE3H937</accession>
<reference evidence="2 3" key="1">
    <citation type="journal article" date="2011" name="Appl. Environ. Microbiol.">
        <title>Methanogenic archaea isolated from Taiwan's Chelungpu fault.</title>
        <authorList>
            <person name="Wu S.Y."/>
            <person name="Lai M.C."/>
        </authorList>
    </citation>
    <scope>NUCLEOTIDE SEQUENCE [LARGE SCALE GENOMIC DNA]</scope>
    <source>
        <strain evidence="2 3">St545Mb</strain>
    </source>
</reference>
<dbReference type="InterPro" id="IPR016799">
    <property type="entry name" value="UCP022062"/>
</dbReference>
<comment type="caution">
    <text evidence="2">The sequence shown here is derived from an EMBL/GenBank/DDBJ whole genome shotgun (WGS) entry which is preliminary data.</text>
</comment>
<dbReference type="InterPro" id="IPR013926">
    <property type="entry name" value="CGI121/TPRKB"/>
</dbReference>
<dbReference type="Pfam" id="PF08617">
    <property type="entry name" value="CGI-121"/>
    <property type="match status" value="1"/>
</dbReference>
<name>A0AAE3H937_9EURY</name>
<dbReference type="AlphaFoldDB" id="A0AAE3H937"/>
<protein>
    <recommendedName>
        <fullName evidence="4">KEOPS complex subunit Cgi121</fullName>
    </recommendedName>
</protein>
<evidence type="ECO:0000313" key="2">
    <source>
        <dbReference type="EMBL" id="MCQ6962005.1"/>
    </source>
</evidence>
<dbReference type="PIRSF" id="PIRSF022062">
    <property type="entry name" value="UCP022062"/>
    <property type="match status" value="1"/>
</dbReference>
<sequence>MSFQILAGSTHISKVPEFLDRVSSVASANGTVIQAMDAGKMAGERHVRFAVQKAMRAFEGNYNSAKDLGIEIMRYASGKRQIEEAFSMGVHEGDMDIVFVIIGGEEEVDRSAEFLKGVIKEKDVMAYSSLKRGLVISQFDITEREIEAAGEELIPDLVIERVALVDVLK</sequence>
<evidence type="ECO:0008006" key="4">
    <source>
        <dbReference type="Google" id="ProtNLM"/>
    </source>
</evidence>
<dbReference type="SUPFAM" id="SSF143870">
    <property type="entry name" value="PF0523-like"/>
    <property type="match status" value="1"/>
</dbReference>
<organism evidence="2 3">
    <name type="scientific">Methanolobus chelungpuianus</name>
    <dbReference type="NCBI Taxonomy" id="502115"/>
    <lineage>
        <taxon>Archaea</taxon>
        <taxon>Methanobacteriati</taxon>
        <taxon>Methanobacteriota</taxon>
        <taxon>Stenosarchaea group</taxon>
        <taxon>Methanomicrobia</taxon>
        <taxon>Methanosarcinales</taxon>
        <taxon>Methanosarcinaceae</taxon>
        <taxon>Methanolobus</taxon>
    </lineage>
</organism>
<evidence type="ECO:0000256" key="1">
    <source>
        <dbReference type="ARBA" id="ARBA00005546"/>
    </source>
</evidence>
<gene>
    <name evidence="2" type="ORF">PV02_02190</name>
</gene>
<evidence type="ECO:0000313" key="3">
    <source>
        <dbReference type="Proteomes" id="UP001206983"/>
    </source>
</evidence>
<dbReference type="Proteomes" id="UP001206983">
    <property type="component" value="Unassembled WGS sequence"/>
</dbReference>